<name>L7KFW9_9ACTN</name>
<evidence type="ECO:0000313" key="1">
    <source>
        <dbReference type="EMBL" id="GAC47479.1"/>
    </source>
</evidence>
<dbReference type="Proteomes" id="UP000010988">
    <property type="component" value="Unassembled WGS sequence"/>
</dbReference>
<dbReference type="RefSeq" id="WP_005170901.1">
    <property type="nucleotide sequence ID" value="NZ_BANR01000003.1"/>
</dbReference>
<dbReference type="EMBL" id="BANR01000003">
    <property type="protein sequence ID" value="GAC47479.1"/>
    <property type="molecule type" value="Genomic_DNA"/>
</dbReference>
<organism evidence="1 2">
    <name type="scientific">Gordonia aichiensis NBRC 108223</name>
    <dbReference type="NCBI Taxonomy" id="1220583"/>
    <lineage>
        <taxon>Bacteria</taxon>
        <taxon>Bacillati</taxon>
        <taxon>Actinomycetota</taxon>
        <taxon>Actinomycetes</taxon>
        <taxon>Mycobacteriales</taxon>
        <taxon>Gordoniaceae</taxon>
        <taxon>Gordonia</taxon>
    </lineage>
</organism>
<gene>
    <name evidence="1" type="ORF">GOACH_03_05010</name>
</gene>
<proteinExistence type="predicted"/>
<dbReference type="STRING" id="1220583.GOACH_03_05010"/>
<dbReference type="AlphaFoldDB" id="L7KFW9"/>
<comment type="caution">
    <text evidence="1">The sequence shown here is derived from an EMBL/GenBank/DDBJ whole genome shotgun (WGS) entry which is preliminary data.</text>
</comment>
<protein>
    <submittedName>
        <fullName evidence="1">Uncharacterized protein</fullName>
    </submittedName>
</protein>
<reference evidence="1 2" key="1">
    <citation type="submission" date="2012-12" db="EMBL/GenBank/DDBJ databases">
        <title>Whole genome shotgun sequence of Gordonia aichiensis NBRC 108223.</title>
        <authorList>
            <person name="Isaki-Nakamura S."/>
            <person name="Hosoyama A."/>
            <person name="Tsuchikane K."/>
            <person name="Ando Y."/>
            <person name="Baba S."/>
            <person name="Ohji S."/>
            <person name="Hamada M."/>
            <person name="Tamura T."/>
            <person name="Yamazoe A."/>
            <person name="Yamazaki S."/>
            <person name="Fujita N."/>
        </authorList>
    </citation>
    <scope>NUCLEOTIDE SEQUENCE [LARGE SCALE GENOMIC DNA]</scope>
    <source>
        <strain evidence="1 2">NBRC 108223</strain>
    </source>
</reference>
<accession>L7KFW9</accession>
<evidence type="ECO:0000313" key="2">
    <source>
        <dbReference type="Proteomes" id="UP000010988"/>
    </source>
</evidence>
<sequence length="121" mass="13340">MKPAHTPDTTSTPSTDEPHMLAFYARAWLAEHDQRIARRGPQLVHRHGNGPWRPVTAATLADAITAVAEQRRQPLDSARLVDTVRELIDSAPVLGNPAPRPLVRLTRTITRSIAPNPLPSH</sequence>
<keyword evidence="2" id="KW-1185">Reference proteome</keyword>